<name>A0A1J1HN88_9DIPT</name>
<keyword evidence="2" id="KW-1185">Reference proteome</keyword>
<protein>
    <submittedName>
        <fullName evidence="1">CLUMA_CG003168, isoform A</fullName>
    </submittedName>
</protein>
<dbReference type="Proteomes" id="UP000183832">
    <property type="component" value="Unassembled WGS sequence"/>
</dbReference>
<accession>A0A1J1HN88</accession>
<evidence type="ECO:0000313" key="2">
    <source>
        <dbReference type="Proteomes" id="UP000183832"/>
    </source>
</evidence>
<organism evidence="1 2">
    <name type="scientific">Clunio marinus</name>
    <dbReference type="NCBI Taxonomy" id="568069"/>
    <lineage>
        <taxon>Eukaryota</taxon>
        <taxon>Metazoa</taxon>
        <taxon>Ecdysozoa</taxon>
        <taxon>Arthropoda</taxon>
        <taxon>Hexapoda</taxon>
        <taxon>Insecta</taxon>
        <taxon>Pterygota</taxon>
        <taxon>Neoptera</taxon>
        <taxon>Endopterygota</taxon>
        <taxon>Diptera</taxon>
        <taxon>Nematocera</taxon>
        <taxon>Chironomoidea</taxon>
        <taxon>Chironomidae</taxon>
        <taxon>Clunio</taxon>
    </lineage>
</organism>
<sequence>MLTEHKVLNEIMFTHTQAGAFLTSIASQYTRSIFLIVLCLFCPLDEARWIAFFRVHKQQKQQQQQQIQKISVLFEKP</sequence>
<reference evidence="1 2" key="1">
    <citation type="submission" date="2015-04" db="EMBL/GenBank/DDBJ databases">
        <authorList>
            <person name="Syromyatnikov M.Y."/>
            <person name="Popov V.N."/>
        </authorList>
    </citation>
    <scope>NUCLEOTIDE SEQUENCE [LARGE SCALE GENOMIC DNA]</scope>
</reference>
<gene>
    <name evidence="1" type="ORF">CLUMA_CG003168</name>
</gene>
<dbReference type="EMBL" id="CVRI01000012">
    <property type="protein sequence ID" value="CRK89419.1"/>
    <property type="molecule type" value="Genomic_DNA"/>
</dbReference>
<proteinExistence type="predicted"/>
<evidence type="ECO:0000313" key="1">
    <source>
        <dbReference type="EMBL" id="CRK89419.1"/>
    </source>
</evidence>
<dbReference type="AlphaFoldDB" id="A0A1J1HN88"/>